<dbReference type="SMART" id="SM00239">
    <property type="entry name" value="C2"/>
    <property type="match status" value="1"/>
</dbReference>
<keyword evidence="5" id="KW-0472">Membrane</keyword>
<dbReference type="EMBL" id="JBJKFK010002170">
    <property type="protein sequence ID" value="KAL3311519.1"/>
    <property type="molecule type" value="Genomic_DNA"/>
</dbReference>
<sequence>MDLKSNLNESSSDHSNASSIGSSSLGNNLACQSLASHKDLVKKTSNRLPIFGKTPANNRSESLSEKPSTDIDDDDYGEDFIFGNYDKEAVEKEIDRIRKASNCRSSESLAEIDHTDTVEDVILQVTPEVNGKVVAPPAKRRWSMKPLFRTASDPSLKMDHELPDVDKKTDRFHRKKPSIFSFRNKKKSTDGNATREVEPPHNDSKPKLTPKHHYGIHLHPFHLHTDEKMQTLKFIPEDELFDDLKSISLEPRDHMKPDMVLRRHSFSTSRNPLVQPLHSECSLEKLNLKAKVLDGVPIARDKRESLLMRERVGSAPMLHIKDYPVECATEAGDTLSALGQIKSGVKTKLGFFTRCRTNSAQPLKVLITLKSGSKLKAVDSCGTSDPFVRFRHANRLIGKSRVIYRTCNPIWNQDFEFVIRNTEKPIEVKMFDKDLLKNNFIGCGIINLEELNPNE</sequence>
<dbReference type="SUPFAM" id="SSF49562">
    <property type="entry name" value="C2 domain (Calcium/lipid-binding domain, CaLB)"/>
    <property type="match status" value="1"/>
</dbReference>
<dbReference type="Gene3D" id="2.60.40.150">
    <property type="entry name" value="C2 domain"/>
    <property type="match status" value="1"/>
</dbReference>
<feature type="compositionally biased region" description="Basic and acidic residues" evidence="3">
    <location>
        <begin position="187"/>
        <end position="206"/>
    </location>
</feature>
<keyword evidence="6" id="KW-1185">Reference proteome</keyword>
<organism evidence="5 6">
    <name type="scientific">Cichlidogyrus casuarinus</name>
    <dbReference type="NCBI Taxonomy" id="1844966"/>
    <lineage>
        <taxon>Eukaryota</taxon>
        <taxon>Metazoa</taxon>
        <taxon>Spiralia</taxon>
        <taxon>Lophotrochozoa</taxon>
        <taxon>Platyhelminthes</taxon>
        <taxon>Monogenea</taxon>
        <taxon>Monopisthocotylea</taxon>
        <taxon>Dactylogyridea</taxon>
        <taxon>Ancyrocephalidae</taxon>
        <taxon>Cichlidogyrus</taxon>
    </lineage>
</organism>
<name>A0ABD2PVP1_9PLAT</name>
<dbReference type="PANTHER" id="PTHR45911">
    <property type="entry name" value="C2 DOMAIN-CONTAINING PROTEIN"/>
    <property type="match status" value="1"/>
</dbReference>
<protein>
    <submittedName>
        <fullName evidence="5">Multiple C2 and transmembrane domain-containing protein 2</fullName>
    </submittedName>
</protein>
<feature type="region of interest" description="Disordered" evidence="3">
    <location>
        <begin position="179"/>
        <end position="209"/>
    </location>
</feature>
<evidence type="ECO:0000313" key="6">
    <source>
        <dbReference type="Proteomes" id="UP001626550"/>
    </source>
</evidence>
<evidence type="ECO:0000256" key="1">
    <source>
        <dbReference type="ARBA" id="ARBA00022723"/>
    </source>
</evidence>
<gene>
    <name evidence="5" type="primary">MCTP2_1</name>
    <name evidence="5" type="ORF">Ciccas_009898</name>
</gene>
<accession>A0ABD2PVP1</accession>
<reference evidence="5 6" key="1">
    <citation type="submission" date="2024-11" db="EMBL/GenBank/DDBJ databases">
        <title>Adaptive evolution of stress response genes in parasites aligns with host niche diversity.</title>
        <authorList>
            <person name="Hahn C."/>
            <person name="Resl P."/>
        </authorList>
    </citation>
    <scope>NUCLEOTIDE SEQUENCE [LARGE SCALE GENOMIC DNA]</scope>
    <source>
        <strain evidence="5">EGGRZ-B1_66</strain>
        <tissue evidence="5">Body</tissue>
    </source>
</reference>
<evidence type="ECO:0000256" key="3">
    <source>
        <dbReference type="SAM" id="MobiDB-lite"/>
    </source>
</evidence>
<dbReference type="PROSITE" id="PS50004">
    <property type="entry name" value="C2"/>
    <property type="match status" value="1"/>
</dbReference>
<dbReference type="GO" id="GO:0046872">
    <property type="term" value="F:metal ion binding"/>
    <property type="evidence" value="ECO:0007669"/>
    <property type="project" value="UniProtKB-KW"/>
</dbReference>
<dbReference type="InterPro" id="IPR035892">
    <property type="entry name" value="C2_domain_sf"/>
</dbReference>
<keyword evidence="2" id="KW-0106">Calcium</keyword>
<dbReference type="Proteomes" id="UP001626550">
    <property type="component" value="Unassembled WGS sequence"/>
</dbReference>
<feature type="domain" description="C2" evidence="4">
    <location>
        <begin position="345"/>
        <end position="455"/>
    </location>
</feature>
<dbReference type="AlphaFoldDB" id="A0ABD2PVP1"/>
<evidence type="ECO:0000259" key="4">
    <source>
        <dbReference type="PROSITE" id="PS50004"/>
    </source>
</evidence>
<feature type="compositionally biased region" description="Low complexity" evidence="3">
    <location>
        <begin position="13"/>
        <end position="24"/>
    </location>
</feature>
<keyword evidence="1" id="KW-0479">Metal-binding</keyword>
<feature type="region of interest" description="Disordered" evidence="3">
    <location>
        <begin position="45"/>
        <end position="75"/>
    </location>
</feature>
<proteinExistence type="predicted"/>
<evidence type="ECO:0000256" key="2">
    <source>
        <dbReference type="ARBA" id="ARBA00022837"/>
    </source>
</evidence>
<evidence type="ECO:0000313" key="5">
    <source>
        <dbReference type="EMBL" id="KAL3311519.1"/>
    </source>
</evidence>
<dbReference type="Pfam" id="PF00168">
    <property type="entry name" value="C2"/>
    <property type="match status" value="1"/>
</dbReference>
<feature type="region of interest" description="Disordered" evidence="3">
    <location>
        <begin position="1"/>
        <end position="24"/>
    </location>
</feature>
<comment type="caution">
    <text evidence="5">The sequence shown here is derived from an EMBL/GenBank/DDBJ whole genome shotgun (WGS) entry which is preliminary data.</text>
</comment>
<keyword evidence="5" id="KW-0812">Transmembrane</keyword>
<dbReference type="InterPro" id="IPR000008">
    <property type="entry name" value="C2_dom"/>
</dbReference>